<proteinExistence type="predicted"/>
<evidence type="ECO:0000256" key="2">
    <source>
        <dbReference type="SAM" id="SignalP"/>
    </source>
</evidence>
<reference evidence="5 6" key="1">
    <citation type="submission" date="2020-04" db="EMBL/GenBank/DDBJ databases">
        <title>Perkinsus olseni comparative genomics.</title>
        <authorList>
            <person name="Bogema D.R."/>
        </authorList>
    </citation>
    <scope>NUCLEOTIDE SEQUENCE [LARGE SCALE GENOMIC DNA]</scope>
    <source>
        <strain evidence="3">ATCC PRA-179</strain>
        <strain evidence="4">ATCC PRA-31</strain>
    </source>
</reference>
<gene>
    <name evidence="4" type="ORF">FOL46_009839</name>
    <name evidence="3" type="ORF">FOZ61_001941</name>
</gene>
<feature type="chain" id="PRO_5044127936" evidence="2">
    <location>
        <begin position="19"/>
        <end position="125"/>
    </location>
</feature>
<dbReference type="Proteomes" id="UP000572268">
    <property type="component" value="Unassembled WGS sequence"/>
</dbReference>
<accession>A0A7J6MK19</accession>
<evidence type="ECO:0000313" key="5">
    <source>
        <dbReference type="Proteomes" id="UP000570595"/>
    </source>
</evidence>
<evidence type="ECO:0000313" key="4">
    <source>
        <dbReference type="EMBL" id="KAF4671834.1"/>
    </source>
</evidence>
<sequence>MFYKLIAVALLAVAKCNSILENITVEPPGTWAQHVNGTNPYTSGSEQWLQWELGRLVDDLKGGTLPPESTSAPPEPSSPAKFTTAPPQPTHTGTDGGGLRARRSSDGYRTSTVGWAVCLVLLLVS</sequence>
<dbReference type="EMBL" id="JABANN010000094">
    <property type="protein sequence ID" value="KAF4671834.1"/>
    <property type="molecule type" value="Genomic_DNA"/>
</dbReference>
<protein>
    <submittedName>
        <fullName evidence="4">Uncharacterized protein</fullName>
    </submittedName>
</protein>
<name>A0A7J6MK19_PEROL</name>
<evidence type="ECO:0000313" key="3">
    <source>
        <dbReference type="EMBL" id="KAF4663137.1"/>
    </source>
</evidence>
<evidence type="ECO:0000256" key="1">
    <source>
        <dbReference type="SAM" id="MobiDB-lite"/>
    </source>
</evidence>
<evidence type="ECO:0000313" key="6">
    <source>
        <dbReference type="Proteomes" id="UP000572268"/>
    </source>
</evidence>
<dbReference type="AlphaFoldDB" id="A0A7J6MK19"/>
<dbReference type="OrthoDB" id="10300954at2759"/>
<feature type="signal peptide" evidence="2">
    <location>
        <begin position="1"/>
        <end position="18"/>
    </location>
</feature>
<feature type="region of interest" description="Disordered" evidence="1">
    <location>
        <begin position="59"/>
        <end position="108"/>
    </location>
</feature>
<organism evidence="4 6">
    <name type="scientific">Perkinsus olseni</name>
    <name type="common">Perkinsus atlanticus</name>
    <dbReference type="NCBI Taxonomy" id="32597"/>
    <lineage>
        <taxon>Eukaryota</taxon>
        <taxon>Sar</taxon>
        <taxon>Alveolata</taxon>
        <taxon>Perkinsozoa</taxon>
        <taxon>Perkinsea</taxon>
        <taxon>Perkinsida</taxon>
        <taxon>Perkinsidae</taxon>
        <taxon>Perkinsus</taxon>
    </lineage>
</organism>
<dbReference type="EMBL" id="JABAHT010000150">
    <property type="protein sequence ID" value="KAF4663137.1"/>
    <property type="molecule type" value="Genomic_DNA"/>
</dbReference>
<comment type="caution">
    <text evidence="4">The sequence shown here is derived from an EMBL/GenBank/DDBJ whole genome shotgun (WGS) entry which is preliminary data.</text>
</comment>
<dbReference type="Proteomes" id="UP000570595">
    <property type="component" value="Unassembled WGS sequence"/>
</dbReference>
<keyword evidence="2" id="KW-0732">Signal</keyword>